<dbReference type="InterPro" id="IPR006973">
    <property type="entry name" value="Cwf_Cwc_15"/>
</dbReference>
<comment type="function">
    <text evidence="1">Involved in pre-mRNA splicing.</text>
</comment>
<evidence type="ECO:0000313" key="7">
    <source>
        <dbReference type="EMBL" id="KAA8909984.1"/>
    </source>
</evidence>
<dbReference type="GO" id="GO:0045292">
    <property type="term" value="P:mRNA cis splicing, via spliceosome"/>
    <property type="evidence" value="ECO:0007669"/>
    <property type="project" value="TreeGrafter"/>
</dbReference>
<evidence type="ECO:0000256" key="5">
    <source>
        <dbReference type="ARBA" id="ARBA00023187"/>
    </source>
</evidence>
<keyword evidence="4" id="KW-0507">mRNA processing</keyword>
<keyword evidence="5" id="KW-0508">mRNA splicing</keyword>
<dbReference type="VEuPathDB" id="FungiDB:TRICI_004287"/>
<evidence type="ECO:0000256" key="3">
    <source>
        <dbReference type="ARBA" id="ARBA00020693"/>
    </source>
</evidence>
<name>A0A642V1H1_9ASCO</name>
<comment type="caution">
    <text evidence="7">The sequence shown here is derived from an EMBL/GenBank/DDBJ whole genome shotgun (WGS) entry which is preliminary data.</text>
</comment>
<evidence type="ECO:0000256" key="4">
    <source>
        <dbReference type="ARBA" id="ARBA00022664"/>
    </source>
</evidence>
<feature type="compositionally biased region" description="Basic and acidic residues" evidence="6">
    <location>
        <begin position="142"/>
        <end position="173"/>
    </location>
</feature>
<dbReference type="GO" id="GO:0071013">
    <property type="term" value="C:catalytic step 2 spliceosome"/>
    <property type="evidence" value="ECO:0007669"/>
    <property type="project" value="TreeGrafter"/>
</dbReference>
<dbReference type="AlphaFoldDB" id="A0A642V1H1"/>
<evidence type="ECO:0000313" key="8">
    <source>
        <dbReference type="Proteomes" id="UP000761534"/>
    </source>
</evidence>
<dbReference type="Proteomes" id="UP000761534">
    <property type="component" value="Unassembled WGS sequence"/>
</dbReference>
<keyword evidence="8" id="KW-1185">Reference proteome</keyword>
<feature type="compositionally biased region" description="Basic and acidic residues" evidence="6">
    <location>
        <begin position="46"/>
        <end position="109"/>
    </location>
</feature>
<evidence type="ECO:0000256" key="1">
    <source>
        <dbReference type="ARBA" id="ARBA00003777"/>
    </source>
</evidence>
<comment type="similarity">
    <text evidence="2">Belongs to the CWC15 family.</text>
</comment>
<dbReference type="GO" id="GO:0003723">
    <property type="term" value="F:RNA binding"/>
    <property type="evidence" value="ECO:0007669"/>
    <property type="project" value="TreeGrafter"/>
</dbReference>
<sequence length="229" mass="27012">MTTAHRPTFDPARGNANKQASGSILHSRMLPAHQKLKFRQRGQGGDADKEDGRVRTNEELKRKLLEEEQDHMHRIGLADDQLNRKQEDQPEESREEKRRRILEENKAIDADDSEEEDDDDDSEDDDDDEESDEDETALLMKELQKIKQERAEEKAKEEEKQQQQQQEEREKEIAYSNPLLNPSQFTVKKSWTEDTVFKHQALNTETKQGFINDTLRSDFHKKFMDRYIK</sequence>
<reference evidence="7" key="1">
    <citation type="journal article" date="2019" name="G3 (Bethesda)">
        <title>Genome Assemblies of Two Rare Opportunistic Yeast Pathogens: Diutina rugosa (syn. Candida rugosa) and Trichomonascus ciferrii (syn. Candida ciferrii).</title>
        <authorList>
            <person name="Mixao V."/>
            <person name="Saus E."/>
            <person name="Hansen A.P."/>
            <person name="Lass-Florl C."/>
            <person name="Gabaldon T."/>
        </authorList>
    </citation>
    <scope>NUCLEOTIDE SEQUENCE</scope>
    <source>
        <strain evidence="7">CBS 4856</strain>
    </source>
</reference>
<proteinExistence type="inferred from homology"/>
<dbReference type="OrthoDB" id="30179at2759"/>
<dbReference type="EMBL" id="SWFS01000329">
    <property type="protein sequence ID" value="KAA8909984.1"/>
    <property type="molecule type" value="Genomic_DNA"/>
</dbReference>
<protein>
    <recommendedName>
        <fullName evidence="3">Pre-mRNA-splicing factor CWC15</fullName>
    </recommendedName>
</protein>
<dbReference type="PANTHER" id="PTHR12718">
    <property type="entry name" value="CELL CYCLE CONTROL PROTEIN CWF15"/>
    <property type="match status" value="1"/>
</dbReference>
<dbReference type="Pfam" id="PF04889">
    <property type="entry name" value="Cwf_Cwc_15"/>
    <property type="match status" value="1"/>
</dbReference>
<organism evidence="7 8">
    <name type="scientific">Trichomonascus ciferrii</name>
    <dbReference type="NCBI Taxonomy" id="44093"/>
    <lineage>
        <taxon>Eukaryota</taxon>
        <taxon>Fungi</taxon>
        <taxon>Dikarya</taxon>
        <taxon>Ascomycota</taxon>
        <taxon>Saccharomycotina</taxon>
        <taxon>Dipodascomycetes</taxon>
        <taxon>Dipodascales</taxon>
        <taxon>Trichomonascaceae</taxon>
        <taxon>Trichomonascus</taxon>
        <taxon>Trichomonascus ciferrii complex</taxon>
    </lineage>
</organism>
<feature type="compositionally biased region" description="Acidic residues" evidence="6">
    <location>
        <begin position="110"/>
        <end position="136"/>
    </location>
</feature>
<feature type="region of interest" description="Disordered" evidence="6">
    <location>
        <begin position="1"/>
        <end position="184"/>
    </location>
</feature>
<evidence type="ECO:0000256" key="2">
    <source>
        <dbReference type="ARBA" id="ARBA00006644"/>
    </source>
</evidence>
<dbReference type="PANTHER" id="PTHR12718:SF2">
    <property type="entry name" value="SPLICEOSOME-ASSOCIATED PROTEIN CWC15 HOMOLOG"/>
    <property type="match status" value="1"/>
</dbReference>
<accession>A0A642V1H1</accession>
<evidence type="ECO:0000256" key="6">
    <source>
        <dbReference type="SAM" id="MobiDB-lite"/>
    </source>
</evidence>
<gene>
    <name evidence="7" type="ORF">TRICI_004287</name>
</gene>